<dbReference type="Proteomes" id="UP000271797">
    <property type="component" value="Chromosome"/>
</dbReference>
<evidence type="ECO:0000313" key="2">
    <source>
        <dbReference type="EMBL" id="VED13344.1"/>
    </source>
</evidence>
<dbReference type="AlphaFoldDB" id="A0A447XCU2"/>
<keyword evidence="1" id="KW-0812">Transmembrane</keyword>
<accession>A0A447XCU2</accession>
<organism evidence="2 3">
    <name type="scientific">Escherichia coli</name>
    <dbReference type="NCBI Taxonomy" id="562"/>
    <lineage>
        <taxon>Bacteria</taxon>
        <taxon>Pseudomonadati</taxon>
        <taxon>Pseudomonadota</taxon>
        <taxon>Gammaproteobacteria</taxon>
        <taxon>Enterobacterales</taxon>
        <taxon>Enterobacteriaceae</taxon>
        <taxon>Escherichia</taxon>
    </lineage>
</organism>
<sequence length="142" mass="15397">MKITTVGVCIICGIFPLLVLPQLPGTLTLASLTVFACVLVFIPFKTVRYIALTLLFFVWGILAAKQILWAGETLTGATQDAIVEITATDGMTTHYGSNYSSTRSTYIPCARPRAVWRISSASGLCWTTVVNETQSSCSSWPI</sequence>
<protein>
    <submittedName>
        <fullName evidence="2">Putative competence-related protein</fullName>
    </submittedName>
</protein>
<gene>
    <name evidence="2" type="ORF">NCTC9044_04219</name>
</gene>
<reference evidence="2 3" key="1">
    <citation type="submission" date="2018-12" db="EMBL/GenBank/DDBJ databases">
        <authorList>
            <consortium name="Pathogen Informatics"/>
        </authorList>
    </citation>
    <scope>NUCLEOTIDE SEQUENCE [LARGE SCALE GENOMIC DNA]</scope>
    <source>
        <strain evidence="2 3">NCTC9044</strain>
    </source>
</reference>
<evidence type="ECO:0000313" key="3">
    <source>
        <dbReference type="Proteomes" id="UP000271797"/>
    </source>
</evidence>
<evidence type="ECO:0000256" key="1">
    <source>
        <dbReference type="SAM" id="Phobius"/>
    </source>
</evidence>
<feature type="transmembrane region" description="Helical" evidence="1">
    <location>
        <begin position="49"/>
        <end position="69"/>
    </location>
</feature>
<dbReference type="EMBL" id="LR134238">
    <property type="protein sequence ID" value="VED13344.1"/>
    <property type="molecule type" value="Genomic_DNA"/>
</dbReference>
<name>A0A447XCU2_ECOLX</name>
<proteinExistence type="predicted"/>
<keyword evidence="1" id="KW-0472">Membrane</keyword>
<keyword evidence="1" id="KW-1133">Transmembrane helix</keyword>